<dbReference type="RefSeq" id="YP_009216056.1">
    <property type="nucleotide sequence ID" value="NC_028983.1"/>
</dbReference>
<accession>S5M8Y3</accession>
<evidence type="ECO:0000313" key="1">
    <source>
        <dbReference type="EMBL" id="AGR46958.1"/>
    </source>
</evidence>
<organism evidence="1 2">
    <name type="scientific">Bacillus phage Shanette</name>
    <dbReference type="NCBI Taxonomy" id="1296656"/>
    <lineage>
        <taxon>Viruses</taxon>
        <taxon>Duplodnaviria</taxon>
        <taxon>Heunggongvirae</taxon>
        <taxon>Uroviricota</taxon>
        <taxon>Caudoviricetes</taxon>
        <taxon>Herelleviridae</taxon>
        <taxon>Spounavirinae</taxon>
        <taxon>Siminovitchvirus</taxon>
        <taxon>Siminovitchvirus shanette</taxon>
    </lineage>
</organism>
<sequence>MMETFGTLKWTDIEIPQQDIPEPYLSLKKHLLDVVWDETQPIGSKEKASKQLQELDKQILMYLLTQPLRIVIKKEE</sequence>
<proteinExistence type="predicted"/>
<dbReference type="Proteomes" id="UP000015093">
    <property type="component" value="Segment"/>
</dbReference>
<dbReference type="GeneID" id="26642401"/>
<dbReference type="EMBL" id="KC595513">
    <property type="protein sequence ID" value="AGR46958.1"/>
    <property type="molecule type" value="Genomic_DNA"/>
</dbReference>
<name>S5M8Y3_9CAUD</name>
<gene>
    <name evidence="1" type="ORF">SHANETTE_58</name>
</gene>
<keyword evidence="2" id="KW-1185">Reference proteome</keyword>
<reference evidence="1 2" key="1">
    <citation type="journal article" date="2014" name="Genome Announc.">
        <title>Genome Sequences of Three Novel Bacillus cereus Bacteriophages.</title>
        <authorList>
            <person name="Grose J.H."/>
            <person name="Jensen J.D."/>
            <person name="Merrill B.D."/>
            <person name="Fisher J.N."/>
            <person name="Burnett S.H."/>
            <person name="Breakwell D.P."/>
        </authorList>
    </citation>
    <scope>NUCLEOTIDE SEQUENCE [LARGE SCALE GENOMIC DNA]</scope>
</reference>
<evidence type="ECO:0000313" key="2">
    <source>
        <dbReference type="Proteomes" id="UP000015093"/>
    </source>
</evidence>
<dbReference type="KEGG" id="vg:26642401"/>
<protein>
    <submittedName>
        <fullName evidence="1">Uncharacterized protein</fullName>
    </submittedName>
</protein>